<evidence type="ECO:0000313" key="1">
    <source>
        <dbReference type="EMBL" id="MBB6173406.1"/>
    </source>
</evidence>
<reference evidence="1 2" key="1">
    <citation type="submission" date="2020-08" db="EMBL/GenBank/DDBJ databases">
        <title>Sequencing the genomes of 1000 actinobacteria strains.</title>
        <authorList>
            <person name="Klenk H.-P."/>
        </authorList>
    </citation>
    <scope>NUCLEOTIDE SEQUENCE [LARGE SCALE GENOMIC DNA]</scope>
    <source>
        <strain evidence="1 2">DSM 46659</strain>
    </source>
</reference>
<evidence type="ECO:0000313" key="2">
    <source>
        <dbReference type="Proteomes" id="UP000546642"/>
    </source>
</evidence>
<sequence>MVLDSSFITKCKLFNFFARILRGSFPDLMRNEFFYPKAAKCLSSARDHYREKSVAAALGSPCVSAVQARAHPHSLGQL</sequence>
<gene>
    <name evidence="1" type="ORF">HNR23_003466</name>
</gene>
<comment type="caution">
    <text evidence="1">The sequence shown here is derived from an EMBL/GenBank/DDBJ whole genome shotgun (WGS) entry which is preliminary data.</text>
</comment>
<keyword evidence="2" id="KW-1185">Reference proteome</keyword>
<dbReference type="Proteomes" id="UP000546642">
    <property type="component" value="Unassembled WGS sequence"/>
</dbReference>
<dbReference type="EMBL" id="JACHDS010000001">
    <property type="protein sequence ID" value="MBB6173406.1"/>
    <property type="molecule type" value="Genomic_DNA"/>
</dbReference>
<organism evidence="1 2">
    <name type="scientific">Nocardiopsis mwathae</name>
    <dbReference type="NCBI Taxonomy" id="1472723"/>
    <lineage>
        <taxon>Bacteria</taxon>
        <taxon>Bacillati</taxon>
        <taxon>Actinomycetota</taxon>
        <taxon>Actinomycetes</taxon>
        <taxon>Streptosporangiales</taxon>
        <taxon>Nocardiopsidaceae</taxon>
        <taxon>Nocardiopsis</taxon>
    </lineage>
</organism>
<accession>A0A7X0D764</accession>
<proteinExistence type="predicted"/>
<dbReference type="AlphaFoldDB" id="A0A7X0D764"/>
<name>A0A7X0D764_9ACTN</name>
<dbReference type="RefSeq" id="WP_184076766.1">
    <property type="nucleotide sequence ID" value="NZ_JACHDS010000001.1"/>
</dbReference>
<protein>
    <submittedName>
        <fullName evidence="1">Uncharacterized protein</fullName>
    </submittedName>
</protein>